<dbReference type="Pfam" id="PF02852">
    <property type="entry name" value="Pyr_redox_dim"/>
    <property type="match status" value="1"/>
</dbReference>
<dbReference type="InterPro" id="IPR036188">
    <property type="entry name" value="FAD/NAD-bd_sf"/>
</dbReference>
<reference evidence="6 7" key="1">
    <citation type="submission" date="2020-01" db="EMBL/GenBank/DDBJ databases">
        <title>Identification and distribution of gene clusters putatively required for synthesis of sphingolipid metabolism inhibitors in phylogenetically diverse species of the filamentous fungus Fusarium.</title>
        <authorList>
            <person name="Kim H.-S."/>
            <person name="Busman M."/>
            <person name="Brown D.W."/>
            <person name="Divon H."/>
            <person name="Uhlig S."/>
            <person name="Proctor R.H."/>
        </authorList>
    </citation>
    <scope>NUCLEOTIDE SEQUENCE [LARGE SCALE GENOMIC DNA]</scope>
    <source>
        <strain evidence="6 7">NRRL 20459</strain>
    </source>
</reference>
<accession>A0A8H4LE49</accession>
<dbReference type="EMBL" id="JAADYS010000765">
    <property type="protein sequence ID" value="KAF4467306.1"/>
    <property type="molecule type" value="Genomic_DNA"/>
</dbReference>
<dbReference type="Gene3D" id="3.40.250.10">
    <property type="entry name" value="Rhodanese-like domain"/>
    <property type="match status" value="1"/>
</dbReference>
<evidence type="ECO:0000313" key="7">
    <source>
        <dbReference type="Proteomes" id="UP000554235"/>
    </source>
</evidence>
<keyword evidence="4" id="KW-0274">FAD</keyword>
<dbReference type="GO" id="GO:0016491">
    <property type="term" value="F:oxidoreductase activity"/>
    <property type="evidence" value="ECO:0007669"/>
    <property type="project" value="InterPro"/>
</dbReference>
<dbReference type="OrthoDB" id="361797at2759"/>
<keyword evidence="3" id="KW-0285">Flavoprotein</keyword>
<feature type="domain" description="Rhodanese" evidence="5">
    <location>
        <begin position="471"/>
        <end position="558"/>
    </location>
</feature>
<dbReference type="InterPro" id="IPR036873">
    <property type="entry name" value="Rhodanese-like_dom_sf"/>
</dbReference>
<comment type="caution">
    <text evidence="6">The sequence shown here is derived from an EMBL/GenBank/DDBJ whole genome shotgun (WGS) entry which is preliminary data.</text>
</comment>
<keyword evidence="7" id="KW-1185">Reference proteome</keyword>
<protein>
    <submittedName>
        <fullName evidence="6">FAD-dependent pyridine nucleotide-disulfide oxidoreductase</fullName>
    </submittedName>
</protein>
<evidence type="ECO:0000256" key="4">
    <source>
        <dbReference type="ARBA" id="ARBA00022827"/>
    </source>
</evidence>
<dbReference type="InterPro" id="IPR004099">
    <property type="entry name" value="Pyr_nucl-diS_OxRdtase_dimer"/>
</dbReference>
<dbReference type="PRINTS" id="PR00368">
    <property type="entry name" value="FADPNR"/>
</dbReference>
<dbReference type="SUPFAM" id="SSF51905">
    <property type="entry name" value="FAD/NAD(P)-binding domain"/>
    <property type="match status" value="1"/>
</dbReference>
<evidence type="ECO:0000313" key="6">
    <source>
        <dbReference type="EMBL" id="KAF4467306.1"/>
    </source>
</evidence>
<dbReference type="InterPro" id="IPR050260">
    <property type="entry name" value="FAD-bd_OxRdtase"/>
</dbReference>
<sequence length="560" mass="60104">MSPQKQVLIIGGVAGGMSCATRLRRLDETAKITVIERGPYVSYANCGIPYALGGVVDGEGKLHVQTVDKMKRWFNIDARTNMELTSIQRAERKAKIRDRSTGLEFFVPYDKLVLALGAEAFVPPIQGADAEHVFPLQTIPNLQEIQATIAEKGCRRAAVIGGGFIGLEAAENLSRLGLEVTIFEFDQHVFPLVDPEIGQVVDAELRKNGVNLRLNARVTKIGGPSESHSGLVFAQGQDPVPADLVIMAVGIRARTAIAKEAGLAVGKAGVSVNEFMQTSDPDIYAVGDMVETLNLVTGAPMQTALAGPANRQGRLVADHISGKEVKYRGNLGASVCQVFGKTVGIVGLSTRNLDRLGIKHEYVTVHPPHHAGWYPGASPVTIKVAFEVPSGKLLGAQVIGNEGVDKRIDVLATAMRAGMTIEDLEHLELAYAPPYGAAKDAINMAGFVGGNVVRGDVKLVHTVDFVRGARKLEDFQVIDVRGPEEYGKGHLKGAKNIPLVSLRERVGEMEKGVPTLVHCKSGYRSYVGYRILAQNGVDVYNLDGGFKSVLDGGYITIQES</sequence>
<dbReference type="Pfam" id="PF07992">
    <property type="entry name" value="Pyr_redox_2"/>
    <property type="match status" value="1"/>
</dbReference>
<dbReference type="InterPro" id="IPR023753">
    <property type="entry name" value="FAD/NAD-binding_dom"/>
</dbReference>
<dbReference type="InterPro" id="IPR001763">
    <property type="entry name" value="Rhodanese-like_dom"/>
</dbReference>
<dbReference type="PROSITE" id="PS50206">
    <property type="entry name" value="RHODANESE_3"/>
    <property type="match status" value="1"/>
</dbReference>
<dbReference type="PROSITE" id="PS51257">
    <property type="entry name" value="PROKAR_LIPOPROTEIN"/>
    <property type="match status" value="1"/>
</dbReference>
<proteinExistence type="inferred from homology"/>
<dbReference type="Proteomes" id="UP000554235">
    <property type="component" value="Unassembled WGS sequence"/>
</dbReference>
<dbReference type="AlphaFoldDB" id="A0A8H4LE49"/>
<dbReference type="InterPro" id="IPR016156">
    <property type="entry name" value="FAD/NAD-linked_Rdtase_dimer_sf"/>
</dbReference>
<dbReference type="PRINTS" id="PR00411">
    <property type="entry name" value="PNDRDTASEI"/>
</dbReference>
<evidence type="ECO:0000256" key="2">
    <source>
        <dbReference type="ARBA" id="ARBA00009130"/>
    </source>
</evidence>
<name>A0A8H4LE49_9HYPO</name>
<dbReference type="Gene3D" id="3.50.50.60">
    <property type="entry name" value="FAD/NAD(P)-binding domain"/>
    <property type="match status" value="2"/>
</dbReference>
<comment type="cofactor">
    <cofactor evidence="1">
        <name>FAD</name>
        <dbReference type="ChEBI" id="CHEBI:57692"/>
    </cofactor>
</comment>
<dbReference type="SUPFAM" id="SSF52821">
    <property type="entry name" value="Rhodanese/Cell cycle control phosphatase"/>
    <property type="match status" value="1"/>
</dbReference>
<dbReference type="PANTHER" id="PTHR43429">
    <property type="entry name" value="PYRIDINE NUCLEOTIDE-DISULFIDE OXIDOREDUCTASE DOMAIN-CONTAINING"/>
    <property type="match status" value="1"/>
</dbReference>
<evidence type="ECO:0000256" key="3">
    <source>
        <dbReference type="ARBA" id="ARBA00022630"/>
    </source>
</evidence>
<dbReference type="SMART" id="SM00450">
    <property type="entry name" value="RHOD"/>
    <property type="match status" value="1"/>
</dbReference>
<dbReference type="Pfam" id="PF00581">
    <property type="entry name" value="Rhodanese"/>
    <property type="match status" value="1"/>
</dbReference>
<evidence type="ECO:0000256" key="1">
    <source>
        <dbReference type="ARBA" id="ARBA00001974"/>
    </source>
</evidence>
<comment type="similarity">
    <text evidence="2">Belongs to the class-III pyridine nucleotide-disulfide oxidoreductase family.</text>
</comment>
<evidence type="ECO:0000259" key="5">
    <source>
        <dbReference type="PROSITE" id="PS50206"/>
    </source>
</evidence>
<gene>
    <name evidence="6" type="ORF">FALBO_5810</name>
</gene>
<organism evidence="6 7">
    <name type="scientific">Fusarium albosuccineum</name>
    <dbReference type="NCBI Taxonomy" id="1237068"/>
    <lineage>
        <taxon>Eukaryota</taxon>
        <taxon>Fungi</taxon>
        <taxon>Dikarya</taxon>
        <taxon>Ascomycota</taxon>
        <taxon>Pezizomycotina</taxon>
        <taxon>Sordariomycetes</taxon>
        <taxon>Hypocreomycetidae</taxon>
        <taxon>Hypocreales</taxon>
        <taxon>Nectriaceae</taxon>
        <taxon>Fusarium</taxon>
        <taxon>Fusarium decemcellulare species complex</taxon>
    </lineage>
</organism>
<dbReference type="SUPFAM" id="SSF55424">
    <property type="entry name" value="FAD/NAD-linked reductases, dimerisation (C-terminal) domain"/>
    <property type="match status" value="1"/>
</dbReference>